<organism evidence="5 6">
    <name type="scientific">Candidatus Opimibacter skivensis</name>
    <dbReference type="NCBI Taxonomy" id="2982028"/>
    <lineage>
        <taxon>Bacteria</taxon>
        <taxon>Pseudomonadati</taxon>
        <taxon>Bacteroidota</taxon>
        <taxon>Saprospiria</taxon>
        <taxon>Saprospirales</taxon>
        <taxon>Saprospiraceae</taxon>
        <taxon>Candidatus Opimibacter</taxon>
    </lineage>
</organism>
<evidence type="ECO:0000256" key="3">
    <source>
        <dbReference type="SAM" id="Phobius"/>
    </source>
</evidence>
<dbReference type="InterPro" id="IPR011123">
    <property type="entry name" value="Y_Y_Y"/>
</dbReference>
<dbReference type="InterPro" id="IPR011047">
    <property type="entry name" value="Quinoprotein_ADH-like_sf"/>
</dbReference>
<dbReference type="EMBL" id="JADKGY010000035">
    <property type="protein sequence ID" value="MBK9985264.1"/>
    <property type="molecule type" value="Genomic_DNA"/>
</dbReference>
<dbReference type="PANTHER" id="PTHR43547">
    <property type="entry name" value="TWO-COMPONENT HISTIDINE KINASE"/>
    <property type="match status" value="1"/>
</dbReference>
<dbReference type="GO" id="GO:0006355">
    <property type="term" value="P:regulation of DNA-templated transcription"/>
    <property type="evidence" value="ECO:0007669"/>
    <property type="project" value="InterPro"/>
</dbReference>
<dbReference type="Pfam" id="PF07495">
    <property type="entry name" value="Y_Y_Y"/>
    <property type="match status" value="1"/>
</dbReference>
<dbReference type="Gene3D" id="2.130.10.10">
    <property type="entry name" value="YVTN repeat-like/Quinoprotein amine dehydrogenase"/>
    <property type="match status" value="4"/>
</dbReference>
<dbReference type="InterPro" id="IPR013783">
    <property type="entry name" value="Ig-like_fold"/>
</dbReference>
<evidence type="ECO:0000256" key="1">
    <source>
        <dbReference type="ARBA" id="ARBA00022553"/>
    </source>
</evidence>
<dbReference type="Pfam" id="PF07494">
    <property type="entry name" value="Reg_prop"/>
    <property type="match status" value="5"/>
</dbReference>
<dbReference type="GO" id="GO:0003677">
    <property type="term" value="F:DNA binding"/>
    <property type="evidence" value="ECO:0007669"/>
    <property type="project" value="InterPro"/>
</dbReference>
<reference evidence="5 6" key="1">
    <citation type="submission" date="2020-10" db="EMBL/GenBank/DDBJ databases">
        <title>Connecting structure to function with the recovery of over 1000 high-quality activated sludge metagenome-assembled genomes encoding full-length rRNA genes using long-read sequencing.</title>
        <authorList>
            <person name="Singleton C.M."/>
            <person name="Petriglieri F."/>
            <person name="Kristensen J.M."/>
            <person name="Kirkegaard R.H."/>
            <person name="Michaelsen T.Y."/>
            <person name="Andersen M.H."/>
            <person name="Karst S.M."/>
            <person name="Dueholm M.S."/>
            <person name="Nielsen P.H."/>
            <person name="Albertsen M."/>
        </authorList>
    </citation>
    <scope>NUCLEOTIDE SEQUENCE [LARGE SCALE GENOMIC DNA]</scope>
    <source>
        <strain evidence="5">Ribe_18-Q3-R11-54_MAXAC.273</strain>
    </source>
</reference>
<dbReference type="InterPro" id="IPR011110">
    <property type="entry name" value="Reg_prop"/>
</dbReference>
<keyword evidence="2" id="KW-0175">Coiled coil</keyword>
<dbReference type="GO" id="GO:0000155">
    <property type="term" value="F:phosphorelay sensor kinase activity"/>
    <property type="evidence" value="ECO:0007669"/>
    <property type="project" value="TreeGrafter"/>
</dbReference>
<feature type="transmembrane region" description="Helical" evidence="3">
    <location>
        <begin position="822"/>
        <end position="844"/>
    </location>
</feature>
<dbReference type="AlphaFoldDB" id="A0A9D7T2S0"/>
<dbReference type="SUPFAM" id="SSF63829">
    <property type="entry name" value="Calcium-dependent phosphotriesterase"/>
    <property type="match status" value="1"/>
</dbReference>
<dbReference type="SUPFAM" id="SSF50998">
    <property type="entry name" value="Quinoprotein alcohol dehydrogenase-like"/>
    <property type="match status" value="2"/>
</dbReference>
<dbReference type="Gene3D" id="2.60.40.10">
    <property type="entry name" value="Immunoglobulins"/>
    <property type="match status" value="1"/>
</dbReference>
<keyword evidence="3" id="KW-0472">Membrane</keyword>
<accession>A0A9D7T2S0</accession>
<evidence type="ECO:0000313" key="5">
    <source>
        <dbReference type="EMBL" id="MBK9985264.1"/>
    </source>
</evidence>
<feature type="coiled-coil region" evidence="2">
    <location>
        <begin position="848"/>
        <end position="911"/>
    </location>
</feature>
<name>A0A9D7T2S0_9BACT</name>
<dbReference type="Proteomes" id="UP000808337">
    <property type="component" value="Unassembled WGS sequence"/>
</dbReference>
<dbReference type="Gene3D" id="1.10.10.10">
    <property type="entry name" value="Winged helix-like DNA-binding domain superfamily/Winged helix DNA-binding domain"/>
    <property type="match status" value="1"/>
</dbReference>
<keyword evidence="3" id="KW-1133">Transmembrane helix</keyword>
<dbReference type="SMART" id="SM00421">
    <property type="entry name" value="HTH_LUXR"/>
    <property type="match status" value="1"/>
</dbReference>
<evidence type="ECO:0000313" key="6">
    <source>
        <dbReference type="Proteomes" id="UP000808337"/>
    </source>
</evidence>
<keyword evidence="1" id="KW-0597">Phosphoprotein</keyword>
<dbReference type="PANTHER" id="PTHR43547:SF2">
    <property type="entry name" value="HYBRID SIGNAL TRANSDUCTION HISTIDINE KINASE C"/>
    <property type="match status" value="1"/>
</dbReference>
<gene>
    <name evidence="5" type="ORF">IPP15_23475</name>
</gene>
<evidence type="ECO:0000259" key="4">
    <source>
        <dbReference type="SMART" id="SM00421"/>
    </source>
</evidence>
<protein>
    <recommendedName>
        <fullName evidence="4">HTH luxR-type domain-containing protein</fullName>
    </recommendedName>
</protein>
<dbReference type="SUPFAM" id="SSF46894">
    <property type="entry name" value="C-terminal effector domain of the bipartite response regulators"/>
    <property type="match status" value="1"/>
</dbReference>
<dbReference type="InterPro" id="IPR016032">
    <property type="entry name" value="Sig_transdc_resp-reg_C-effctor"/>
</dbReference>
<dbReference type="InterPro" id="IPR015943">
    <property type="entry name" value="WD40/YVTN_repeat-like_dom_sf"/>
</dbReference>
<evidence type="ECO:0000256" key="2">
    <source>
        <dbReference type="SAM" id="Coils"/>
    </source>
</evidence>
<dbReference type="InterPro" id="IPR000792">
    <property type="entry name" value="Tscrpt_reg_LuxR_C"/>
</dbReference>
<keyword evidence="3" id="KW-0812">Transmembrane</keyword>
<feature type="domain" description="HTH luxR-type" evidence="4">
    <location>
        <begin position="956"/>
        <end position="1013"/>
    </location>
</feature>
<proteinExistence type="predicted"/>
<dbReference type="InterPro" id="IPR036388">
    <property type="entry name" value="WH-like_DNA-bd_sf"/>
</dbReference>
<comment type="caution">
    <text evidence="5">The sequence shown here is derived from an EMBL/GenBank/DDBJ whole genome shotgun (WGS) entry which is preliminary data.</text>
</comment>
<sequence length="1016" mass="114660">MRSGTAFLLRLIIIGLSFCPLQSIGQDNNSSFSFDHLTVDDGLSYTTVHALLQDQLGMVWAGTRFGLNRFDGYEFKVFLPDPKNPYAIRSQSILCLWSDEDGNIWIGHLNGGVSVLERSTGRFLRFPFKEDTTVDWNTVTVRSIFQDHSGNLWLGTYGAGTIVFDHNRNKIAHFCSSCSPSNRKLNNDFVFDFQEDPEGRIWIGTAGKGISVFSWKSDSLFTVHSEHDADMDGFSKSICLGQNDNIWVGTEGSGLYEIDRKSLRVVRSFEPSNNPDEGLSHRMITDVLPDQQGNLWIATDGGGLNRFTPLTNEWKHFRYQPDFPNSLNSDALYNLMFDSADNLWIGTFNGGINLHKTIFPPFAMDRQYALERSEGLRSVLCLDQDQDGHVWLGSDGGGLFRLDVEKKPIKLVSLELSSPHPPGLKVITSLVSLPDGRLWLGTFTRGLYLYDEASGIINQFHNQPGDSTSLSHDNVWDLELEPDGGLWVGTLGGGVCYLKPGQKSFVRFLPKPGNPNSISGTQVIDILLDRNQSWLWVATENSGLSRIDFSSTPYIIKQYHHLDSDTTNLISDKLRCLFQDDEGTLWIGTENAGLNAFQSSTGRFQAYTMKDGLPSNMVNSIVQGSEGYLWITTQAGIVRWKKTTGRFIKVGSEPFLENNQYNPGAALKLKDGRLILGSTNGYSIVLPDQVRENSNPPKVVFTEFSLSNQSIPIGAFEGRTILSGPLNDSTTVVRLSYQDKGIRFGFTTTDYTQPDKNQFAYRLMDFDTTWRVVGPQQRFATFSALPGGDYLLQVRAANSDGAWSDQPRILHIKVSPPFWRTWWFLISSICTGILIVWGIIRFLLNRQKSLYQQHALKAEQEILRLQNENLEKDISNKQAQLSASVLQSAHKNQFLEDLKDQIRKIKTAEQQPRNTELQHLTRAIDSELSQKDYWEQFQLTFNQVHQDFVHKLHTRHPHISNNDSRICCFIRMGFSNAEIASILNITVNGVEQSKYRLKKKLGLEPDALLNDYITNL</sequence>